<protein>
    <submittedName>
        <fullName evidence="2">Starch-binding associating with outer membrane</fullName>
    </submittedName>
</protein>
<dbReference type="SUPFAM" id="SSF48452">
    <property type="entry name" value="TPR-like"/>
    <property type="match status" value="1"/>
</dbReference>
<dbReference type="InterPro" id="IPR011990">
    <property type="entry name" value="TPR-like_helical_dom_sf"/>
</dbReference>
<evidence type="ECO:0000313" key="3">
    <source>
        <dbReference type="Proteomes" id="UP000320300"/>
    </source>
</evidence>
<dbReference type="Gene3D" id="1.25.40.390">
    <property type="match status" value="1"/>
</dbReference>
<name>A0A521DUB4_9SPHI</name>
<dbReference type="AlphaFoldDB" id="A0A521DUB4"/>
<dbReference type="Proteomes" id="UP000320300">
    <property type="component" value="Unassembled WGS sequence"/>
</dbReference>
<dbReference type="PROSITE" id="PS51257">
    <property type="entry name" value="PROKAR_LIPOPROTEIN"/>
    <property type="match status" value="1"/>
</dbReference>
<dbReference type="OrthoDB" id="9766256at2"/>
<evidence type="ECO:0000313" key="2">
    <source>
        <dbReference type="EMBL" id="SMO75297.1"/>
    </source>
</evidence>
<reference evidence="2 3" key="1">
    <citation type="submission" date="2017-05" db="EMBL/GenBank/DDBJ databases">
        <authorList>
            <person name="Varghese N."/>
            <person name="Submissions S."/>
        </authorList>
    </citation>
    <scope>NUCLEOTIDE SEQUENCE [LARGE SCALE GENOMIC DNA]</scope>
    <source>
        <strain evidence="2 3">DSM 19036</strain>
    </source>
</reference>
<dbReference type="InterPro" id="IPR041662">
    <property type="entry name" value="SusD-like_2"/>
</dbReference>
<organism evidence="2 3">
    <name type="scientific">Pedobacter westerhofensis</name>
    <dbReference type="NCBI Taxonomy" id="425512"/>
    <lineage>
        <taxon>Bacteria</taxon>
        <taxon>Pseudomonadati</taxon>
        <taxon>Bacteroidota</taxon>
        <taxon>Sphingobacteriia</taxon>
        <taxon>Sphingobacteriales</taxon>
        <taxon>Sphingobacteriaceae</taxon>
        <taxon>Pedobacter</taxon>
    </lineage>
</organism>
<dbReference type="Pfam" id="PF12771">
    <property type="entry name" value="SusD-like_2"/>
    <property type="match status" value="1"/>
</dbReference>
<dbReference type="EMBL" id="FXTN01000006">
    <property type="protein sequence ID" value="SMO75297.1"/>
    <property type="molecule type" value="Genomic_DNA"/>
</dbReference>
<sequence>MKKTNLKYTTLMLSAVLLLSFGCKKNLDVNTDPNNPLIENATPEVLFPSGVMSTAGTVGGQFTVIGGIWSQYFTQANASNQYKTIDSYNLTKIDYTRDYDELFSGALFDYNLAIQKAQAAGDWRYNLMATVMKAYSFEVLVDLYDKVPYSEAFQGSANLQPKFDDGDVIYTALLAEIDAALAKDYTSIPLSATQQTTDFLFAGDMDLWTKFANTLKLKMYLRMVNAKPAVAQAGITALYTSGAEFLTTNVGIASWSGTPDNSNPFYEYNIRRSNVATNLRASRTFVDFLTANNDPRLRTYFNTLAPVAMIQGDYSATAAEQPTYASATAFYQTPTQSTWFITAAESYFMQAEALERYYGGAGAKAAYDTGLTAAFAQSGQAIGTLGTTAYAYPTAGTFEQKLELIITQKWASFAGTHDIEAFFEQQRTGYPTTTVLADADKTRGAFTRAQFVFSKNGVTAGLFPRRLVWPASARDRNKNTPAEVPLTTKVWWAK</sequence>
<accession>A0A521DUB4</accession>
<feature type="signal peptide" evidence="1">
    <location>
        <begin position="1"/>
        <end position="25"/>
    </location>
</feature>
<keyword evidence="3" id="KW-1185">Reference proteome</keyword>
<dbReference type="RefSeq" id="WP_142528659.1">
    <property type="nucleotide sequence ID" value="NZ_CBCSJO010000006.1"/>
</dbReference>
<proteinExistence type="predicted"/>
<keyword evidence="1" id="KW-0732">Signal</keyword>
<feature type="chain" id="PRO_5022027529" evidence="1">
    <location>
        <begin position="26"/>
        <end position="494"/>
    </location>
</feature>
<evidence type="ECO:0000256" key="1">
    <source>
        <dbReference type="SAM" id="SignalP"/>
    </source>
</evidence>
<gene>
    <name evidence="2" type="ORF">SAMN06265348_106197</name>
</gene>